<organism evidence="23 24">
    <name type="scientific">Nocardioides panacihumi</name>
    <dbReference type="NCBI Taxonomy" id="400774"/>
    <lineage>
        <taxon>Bacteria</taxon>
        <taxon>Bacillati</taxon>
        <taxon>Actinomycetota</taxon>
        <taxon>Actinomycetes</taxon>
        <taxon>Propionibacteriales</taxon>
        <taxon>Nocardioidaceae</taxon>
        <taxon>Nocardioides</taxon>
    </lineage>
</organism>
<dbReference type="PANTHER" id="PTHR24421:SF37">
    <property type="entry name" value="SENSOR HISTIDINE KINASE NARS"/>
    <property type="match status" value="1"/>
</dbReference>
<name>A0ABN2RSE5_9ACTN</name>
<evidence type="ECO:0000256" key="8">
    <source>
        <dbReference type="ARBA" id="ARBA00022485"/>
    </source>
</evidence>
<dbReference type="Pfam" id="PF02518">
    <property type="entry name" value="HATPase_c"/>
    <property type="match status" value="1"/>
</dbReference>
<keyword evidence="10" id="KW-0808">Transferase</keyword>
<evidence type="ECO:0000256" key="17">
    <source>
        <dbReference type="ARBA" id="ARBA00023014"/>
    </source>
</evidence>
<dbReference type="InterPro" id="IPR005467">
    <property type="entry name" value="His_kinase_dom"/>
</dbReference>
<dbReference type="Gene3D" id="3.30.450.40">
    <property type="match status" value="1"/>
</dbReference>
<comment type="cofactor">
    <cofactor evidence="2">
        <name>[4Fe-4S] cluster</name>
        <dbReference type="ChEBI" id="CHEBI:49883"/>
    </cofactor>
</comment>
<sequence length="431" mass="45583">MTPLRWRRRSRRELLAIVVVAGGLTAFVAVVYVVVVLGGGALIGRASSPSLLLSVVATAIVAVAFDPAQRRLERWATRVVLGGRPSPYDVVRRFTQTLAGQHPDRELPERMARVLAEGIGAESAQVWVDMDDHGALAATWPPAHVPAPGSVARRMPVLHGGQNLGALVVRERPGVPFTPVEERLFAGLADQAALVLRGARLRAELEQRLAVLATRAEELRVSRERLVDAHDAERRRLERDIHDGAQQHLVALAVNLRLAGTLAARSSERADALLAEQEQAAADAIGTLVRLARGIYPAELEVAGVAAALRAAVAASESGVEVHATDVGRYASPIEATAYFCSLEALQNAAKHAHASSTRVELVGTDDALEIVVVDDGRGFDPRIGKTGTGLTNMRERVESVGGVLTVSSAPGLGTRVRAVLPASAPAGSAV</sequence>
<keyword evidence="9" id="KW-0963">Cytoplasm</keyword>
<comment type="subcellular location">
    <subcellularLocation>
        <location evidence="4">Cell membrane</location>
        <topology evidence="4">Multi-pass membrane protein</topology>
    </subcellularLocation>
    <subcellularLocation>
        <location evidence="3">Cytoplasm</location>
    </subcellularLocation>
</comment>
<dbReference type="InterPro" id="IPR003594">
    <property type="entry name" value="HATPase_dom"/>
</dbReference>
<dbReference type="SUPFAM" id="SSF55781">
    <property type="entry name" value="GAF domain-like"/>
    <property type="match status" value="1"/>
</dbReference>
<evidence type="ECO:0000256" key="18">
    <source>
        <dbReference type="ARBA" id="ARBA00023136"/>
    </source>
</evidence>
<comment type="function">
    <text evidence="19">Member of the two-component regulatory system NreB/NreC involved in the control of dissimilatory nitrate/nitrite reduction in response to oxygen. NreB functions as a direct oxygen sensor histidine kinase which is autophosphorylated, in the absence of oxygen, probably at the conserved histidine residue, and transfers its phosphate group probably to a conserved aspartate residue of NreC. NreB/NreC activates the expression of the nitrate (narGHJI) and nitrite (nir) reductase operons, as well as the putative nitrate transporter gene narT.</text>
</comment>
<accession>A0ABN2RSE5</accession>
<evidence type="ECO:0000259" key="22">
    <source>
        <dbReference type="PROSITE" id="PS50109"/>
    </source>
</evidence>
<dbReference type="InterPro" id="IPR036890">
    <property type="entry name" value="HATPase_C_sf"/>
</dbReference>
<dbReference type="CDD" id="cd16917">
    <property type="entry name" value="HATPase_UhpB-NarQ-NarX-like"/>
    <property type="match status" value="1"/>
</dbReference>
<evidence type="ECO:0000256" key="10">
    <source>
        <dbReference type="ARBA" id="ARBA00022679"/>
    </source>
</evidence>
<dbReference type="InterPro" id="IPR029016">
    <property type="entry name" value="GAF-like_dom_sf"/>
</dbReference>
<evidence type="ECO:0000256" key="3">
    <source>
        <dbReference type="ARBA" id="ARBA00004496"/>
    </source>
</evidence>
<evidence type="ECO:0000256" key="11">
    <source>
        <dbReference type="ARBA" id="ARBA00022692"/>
    </source>
</evidence>
<feature type="domain" description="Histidine kinase" evidence="22">
    <location>
        <begin position="344"/>
        <end position="425"/>
    </location>
</feature>
<keyword evidence="12" id="KW-0479">Metal-binding</keyword>
<proteinExistence type="predicted"/>
<dbReference type="InterPro" id="IPR011712">
    <property type="entry name" value="Sig_transdc_His_kin_sub3_dim/P"/>
</dbReference>
<evidence type="ECO:0000256" key="1">
    <source>
        <dbReference type="ARBA" id="ARBA00000085"/>
    </source>
</evidence>
<dbReference type="Gene3D" id="3.30.565.10">
    <property type="entry name" value="Histidine kinase-like ATPase, C-terminal domain"/>
    <property type="match status" value="1"/>
</dbReference>
<evidence type="ECO:0000256" key="14">
    <source>
        <dbReference type="ARBA" id="ARBA00022989"/>
    </source>
</evidence>
<evidence type="ECO:0000256" key="9">
    <source>
        <dbReference type="ARBA" id="ARBA00022490"/>
    </source>
</evidence>
<evidence type="ECO:0000313" key="24">
    <source>
        <dbReference type="Proteomes" id="UP001500571"/>
    </source>
</evidence>
<evidence type="ECO:0000256" key="15">
    <source>
        <dbReference type="ARBA" id="ARBA00023004"/>
    </source>
</evidence>
<keyword evidence="14 21" id="KW-1133">Transmembrane helix</keyword>
<evidence type="ECO:0000256" key="13">
    <source>
        <dbReference type="ARBA" id="ARBA00022777"/>
    </source>
</evidence>
<dbReference type="EC" id="2.7.13.3" evidence="5"/>
<evidence type="ECO:0000256" key="21">
    <source>
        <dbReference type="SAM" id="Phobius"/>
    </source>
</evidence>
<dbReference type="InterPro" id="IPR050482">
    <property type="entry name" value="Sensor_HK_TwoCompSys"/>
</dbReference>
<evidence type="ECO:0000256" key="6">
    <source>
        <dbReference type="ARBA" id="ARBA00017322"/>
    </source>
</evidence>
<dbReference type="SUPFAM" id="SSF55874">
    <property type="entry name" value="ATPase domain of HSP90 chaperone/DNA topoisomerase II/histidine kinase"/>
    <property type="match status" value="1"/>
</dbReference>
<dbReference type="SMART" id="SM00387">
    <property type="entry name" value="HATPase_c"/>
    <property type="match status" value="1"/>
</dbReference>
<keyword evidence="7" id="KW-1003">Cell membrane</keyword>
<evidence type="ECO:0000256" key="4">
    <source>
        <dbReference type="ARBA" id="ARBA00004651"/>
    </source>
</evidence>
<reference evidence="23 24" key="1">
    <citation type="journal article" date="2019" name="Int. J. Syst. Evol. Microbiol.">
        <title>The Global Catalogue of Microorganisms (GCM) 10K type strain sequencing project: providing services to taxonomists for standard genome sequencing and annotation.</title>
        <authorList>
            <consortium name="The Broad Institute Genomics Platform"/>
            <consortium name="The Broad Institute Genome Sequencing Center for Infectious Disease"/>
            <person name="Wu L."/>
            <person name="Ma J."/>
        </authorList>
    </citation>
    <scope>NUCLEOTIDE SEQUENCE [LARGE SCALE GENOMIC DNA]</scope>
    <source>
        <strain evidence="23 24">JCM 15309</strain>
    </source>
</reference>
<dbReference type="EMBL" id="BAAAPB010000005">
    <property type="protein sequence ID" value="GAA1974095.1"/>
    <property type="molecule type" value="Genomic_DNA"/>
</dbReference>
<dbReference type="PROSITE" id="PS50109">
    <property type="entry name" value="HIS_KIN"/>
    <property type="match status" value="1"/>
</dbReference>
<evidence type="ECO:0000313" key="23">
    <source>
        <dbReference type="EMBL" id="GAA1974095.1"/>
    </source>
</evidence>
<keyword evidence="24" id="KW-1185">Reference proteome</keyword>
<keyword evidence="17" id="KW-0411">Iron-sulfur</keyword>
<keyword evidence="11 21" id="KW-0812">Transmembrane</keyword>
<evidence type="ECO:0000256" key="19">
    <source>
        <dbReference type="ARBA" id="ARBA00024827"/>
    </source>
</evidence>
<evidence type="ECO:0000256" key="2">
    <source>
        <dbReference type="ARBA" id="ARBA00001966"/>
    </source>
</evidence>
<keyword evidence="15" id="KW-0408">Iron</keyword>
<protein>
    <recommendedName>
        <fullName evidence="6">Oxygen sensor histidine kinase NreB</fullName>
        <ecNumber evidence="5">2.7.13.3</ecNumber>
    </recommendedName>
    <alternativeName>
        <fullName evidence="20">Nitrogen regulation protein B</fullName>
    </alternativeName>
</protein>
<keyword evidence="8" id="KW-0004">4Fe-4S</keyword>
<keyword evidence="13" id="KW-0418">Kinase</keyword>
<keyword evidence="16" id="KW-0902">Two-component regulatory system</keyword>
<dbReference type="PRINTS" id="PR00344">
    <property type="entry name" value="BCTRLSENSOR"/>
</dbReference>
<comment type="caution">
    <text evidence="23">The sequence shown here is derived from an EMBL/GenBank/DDBJ whole genome shotgun (WGS) entry which is preliminary data.</text>
</comment>
<evidence type="ECO:0000256" key="16">
    <source>
        <dbReference type="ARBA" id="ARBA00023012"/>
    </source>
</evidence>
<dbReference type="RefSeq" id="WP_344047815.1">
    <property type="nucleotide sequence ID" value="NZ_BAAAPB010000005.1"/>
</dbReference>
<dbReference type="Proteomes" id="UP001500571">
    <property type="component" value="Unassembled WGS sequence"/>
</dbReference>
<feature type="transmembrane region" description="Helical" evidence="21">
    <location>
        <begin position="14"/>
        <end position="43"/>
    </location>
</feature>
<evidence type="ECO:0000256" key="7">
    <source>
        <dbReference type="ARBA" id="ARBA00022475"/>
    </source>
</evidence>
<evidence type="ECO:0000256" key="12">
    <source>
        <dbReference type="ARBA" id="ARBA00022723"/>
    </source>
</evidence>
<evidence type="ECO:0000256" key="5">
    <source>
        <dbReference type="ARBA" id="ARBA00012438"/>
    </source>
</evidence>
<dbReference type="InterPro" id="IPR004358">
    <property type="entry name" value="Sig_transdc_His_kin-like_C"/>
</dbReference>
<dbReference type="Pfam" id="PF07730">
    <property type="entry name" value="HisKA_3"/>
    <property type="match status" value="1"/>
</dbReference>
<keyword evidence="18 21" id="KW-0472">Membrane</keyword>
<dbReference type="Gene3D" id="1.20.5.1930">
    <property type="match status" value="1"/>
</dbReference>
<comment type="catalytic activity">
    <reaction evidence="1">
        <text>ATP + protein L-histidine = ADP + protein N-phospho-L-histidine.</text>
        <dbReference type="EC" id="2.7.13.3"/>
    </reaction>
</comment>
<dbReference type="PANTHER" id="PTHR24421">
    <property type="entry name" value="NITRATE/NITRITE SENSOR PROTEIN NARX-RELATED"/>
    <property type="match status" value="1"/>
</dbReference>
<evidence type="ECO:0000256" key="20">
    <source>
        <dbReference type="ARBA" id="ARBA00030800"/>
    </source>
</evidence>
<gene>
    <name evidence="23" type="ORF">GCM10009798_39170</name>
</gene>